<gene>
    <name evidence="3" type="ORF">ACMD2_14583</name>
</gene>
<dbReference type="EMBL" id="LSRQ01000465">
    <property type="protein sequence ID" value="OAY82602.1"/>
    <property type="molecule type" value="Genomic_DNA"/>
</dbReference>
<dbReference type="STRING" id="4615.A0A199VZG5"/>
<comment type="caution">
    <text evidence="3">The sequence shown here is derived from an EMBL/GenBank/DDBJ whole genome shotgun (WGS) entry which is preliminary data.</text>
</comment>
<reference evidence="3 4" key="1">
    <citation type="journal article" date="2016" name="DNA Res.">
        <title>The draft genome of MD-2 pineapple using hybrid error correction of long reads.</title>
        <authorList>
            <person name="Redwan R.M."/>
            <person name="Saidin A."/>
            <person name="Kumar S.V."/>
        </authorList>
    </citation>
    <scope>NUCLEOTIDE SEQUENCE [LARGE SCALE GENOMIC DNA]</scope>
    <source>
        <strain evidence="4">cv. MD2</strain>
        <tissue evidence="3">Leaf</tissue>
    </source>
</reference>
<dbReference type="Pfam" id="PF00583">
    <property type="entry name" value="Acetyltransf_1"/>
    <property type="match status" value="1"/>
</dbReference>
<evidence type="ECO:0000313" key="3">
    <source>
        <dbReference type="EMBL" id="OAY82602.1"/>
    </source>
</evidence>
<dbReference type="Gene3D" id="3.40.630.30">
    <property type="match status" value="1"/>
</dbReference>
<sequence>MIRVRELDMERDLAAVEELERQCEVGSSTTAIDTAGDKNTKRKKNKKKKKSISLYVDQLGDPMSRVRHAPEHIMLVAEYGEEEEIVGVIRACVKMVTRGRAPTSTKPAYVKVAYLLGLRVSPSHRRLGIATALVEHIESWSSARGAVYAYIATTAANATSLALFTGRRLSYTPFRRPLILAHPVHAHPLPLCISPRHPILRLPPPSAAALYARLLPPSTTEFLPLDLPSLLSHKLTVGSFLALSPASSSFALLSVFDSSPLLRLYAAPAPSRPMRAVLAFLRTLDSHVPWARLPSVPDVFKPFACAAVVAEVARGDPVAAAVPRWRSFSSGEDVWCMKRLGSHEEEDGDDNNDDWVASPPSSSGKVIFVDPREF</sequence>
<dbReference type="PROSITE" id="PS51186">
    <property type="entry name" value="GNAT"/>
    <property type="match status" value="1"/>
</dbReference>
<feature type="region of interest" description="Disordered" evidence="1">
    <location>
        <begin position="343"/>
        <end position="364"/>
    </location>
</feature>
<feature type="compositionally biased region" description="Basic residues" evidence="1">
    <location>
        <begin position="40"/>
        <end position="49"/>
    </location>
</feature>
<name>A0A199VZG5_ANACO</name>
<accession>A0A199VZG5</accession>
<dbReference type="SUPFAM" id="SSF55729">
    <property type="entry name" value="Acyl-CoA N-acyltransferases (Nat)"/>
    <property type="match status" value="1"/>
</dbReference>
<dbReference type="InterPro" id="IPR000182">
    <property type="entry name" value="GNAT_dom"/>
</dbReference>
<evidence type="ECO:0000313" key="4">
    <source>
        <dbReference type="Proteomes" id="UP000092600"/>
    </source>
</evidence>
<dbReference type="AlphaFoldDB" id="A0A199VZG5"/>
<feature type="region of interest" description="Disordered" evidence="1">
    <location>
        <begin position="27"/>
        <end position="49"/>
    </location>
</feature>
<proteinExistence type="predicted"/>
<organism evidence="3 4">
    <name type="scientific">Ananas comosus</name>
    <name type="common">Pineapple</name>
    <name type="synonym">Ananas ananas</name>
    <dbReference type="NCBI Taxonomy" id="4615"/>
    <lineage>
        <taxon>Eukaryota</taxon>
        <taxon>Viridiplantae</taxon>
        <taxon>Streptophyta</taxon>
        <taxon>Embryophyta</taxon>
        <taxon>Tracheophyta</taxon>
        <taxon>Spermatophyta</taxon>
        <taxon>Magnoliopsida</taxon>
        <taxon>Liliopsida</taxon>
        <taxon>Poales</taxon>
        <taxon>Bromeliaceae</taxon>
        <taxon>Bromelioideae</taxon>
        <taxon>Ananas</taxon>
    </lineage>
</organism>
<evidence type="ECO:0000256" key="1">
    <source>
        <dbReference type="SAM" id="MobiDB-lite"/>
    </source>
</evidence>
<dbReference type="CDD" id="cd04301">
    <property type="entry name" value="NAT_SF"/>
    <property type="match status" value="1"/>
</dbReference>
<dbReference type="GO" id="GO:0016747">
    <property type="term" value="F:acyltransferase activity, transferring groups other than amino-acyl groups"/>
    <property type="evidence" value="ECO:0007669"/>
    <property type="project" value="InterPro"/>
</dbReference>
<protein>
    <submittedName>
        <fullName evidence="3">Putative N-acetyltransferase HLS1-like</fullName>
    </submittedName>
</protein>
<dbReference type="InterPro" id="IPR016181">
    <property type="entry name" value="Acyl_CoA_acyltransferase"/>
</dbReference>
<keyword evidence="3" id="KW-0808">Transferase</keyword>
<dbReference type="InterPro" id="IPR052810">
    <property type="entry name" value="Plant_NAT"/>
</dbReference>
<dbReference type="PANTHER" id="PTHR47370:SF6">
    <property type="entry name" value="N-ACETYLTRANSFERASE HLS1-RELATED"/>
    <property type="match status" value="1"/>
</dbReference>
<dbReference type="Proteomes" id="UP000092600">
    <property type="component" value="Unassembled WGS sequence"/>
</dbReference>
<dbReference type="PANTHER" id="PTHR47370">
    <property type="entry name" value="ACYL-COA N-ACYLTRANSFERASES (NAT) SUPERFAMILY PROTEIN"/>
    <property type="match status" value="1"/>
</dbReference>
<feature type="domain" description="N-acetyltransferase" evidence="2">
    <location>
        <begin position="2"/>
        <end position="185"/>
    </location>
</feature>
<evidence type="ECO:0000259" key="2">
    <source>
        <dbReference type="PROSITE" id="PS51186"/>
    </source>
</evidence>
<feature type="compositionally biased region" description="Acidic residues" evidence="1">
    <location>
        <begin position="344"/>
        <end position="353"/>
    </location>
</feature>